<dbReference type="AlphaFoldDB" id="A0AAQ1GFC0"/>
<comment type="caution">
    <text evidence="2">The sequence shown here is derived from an EMBL/GenBank/DDBJ whole genome shotgun (WGS) entry which is preliminary data.</text>
</comment>
<proteinExistence type="predicted"/>
<accession>A0AAQ1GFC0</accession>
<feature type="compositionally biased region" description="Basic and acidic residues" evidence="1">
    <location>
        <begin position="122"/>
        <end position="134"/>
    </location>
</feature>
<reference evidence="2 3" key="1">
    <citation type="submission" date="2016-10" db="EMBL/GenBank/DDBJ databases">
        <authorList>
            <person name="Varghese N."/>
            <person name="Submissions S."/>
        </authorList>
    </citation>
    <scope>NUCLEOTIDE SEQUENCE [LARGE SCALE GENOMIC DNA]</scope>
    <source>
        <strain evidence="2 3">LMG 22274</strain>
    </source>
</reference>
<feature type="compositionally biased region" description="Basic residues" evidence="1">
    <location>
        <begin position="112"/>
        <end position="121"/>
    </location>
</feature>
<gene>
    <name evidence="2" type="ORF">SAMN05216550_10721</name>
</gene>
<evidence type="ECO:0000313" key="3">
    <source>
        <dbReference type="Proteomes" id="UP000183529"/>
    </source>
</evidence>
<organism evidence="2 3">
    <name type="scientific">Paraburkholderia tropica</name>
    <dbReference type="NCBI Taxonomy" id="92647"/>
    <lineage>
        <taxon>Bacteria</taxon>
        <taxon>Pseudomonadati</taxon>
        <taxon>Pseudomonadota</taxon>
        <taxon>Betaproteobacteria</taxon>
        <taxon>Burkholderiales</taxon>
        <taxon>Burkholderiaceae</taxon>
        <taxon>Paraburkholderia</taxon>
    </lineage>
</organism>
<evidence type="ECO:0000313" key="2">
    <source>
        <dbReference type="EMBL" id="SEJ65719.1"/>
    </source>
</evidence>
<evidence type="ECO:0000256" key="1">
    <source>
        <dbReference type="SAM" id="MobiDB-lite"/>
    </source>
</evidence>
<protein>
    <submittedName>
        <fullName evidence="2">Uncharacterized protein</fullName>
    </submittedName>
</protein>
<dbReference type="EMBL" id="FNZM01000007">
    <property type="protein sequence ID" value="SEJ65719.1"/>
    <property type="molecule type" value="Genomic_DNA"/>
</dbReference>
<name>A0AAQ1GFC0_9BURK</name>
<sequence>MQGTVLCTVPGDLAEIESYERIAWKARCRRTGSRKTIRPHARSMINRKRRAPGVPAQINGGSTLQFPPRYVAMPATRAHGRCVTDCNRNALTKQSVPYARGSTDSSRFVQRPPRRSAHRSALRVERRGPVDAHVRQPRPGRIRSRVHDCRYAWAHARIHGARSERELVRRAGSRRRDIGRQVDARHRQHAQTCARYVRGIGATIAFRRHLARHYP</sequence>
<dbReference type="Proteomes" id="UP000183529">
    <property type="component" value="Unassembled WGS sequence"/>
</dbReference>
<feature type="region of interest" description="Disordered" evidence="1">
    <location>
        <begin position="97"/>
        <end position="136"/>
    </location>
</feature>